<evidence type="ECO:0000256" key="1">
    <source>
        <dbReference type="SAM" id="MobiDB-lite"/>
    </source>
</evidence>
<reference evidence="2" key="1">
    <citation type="submission" date="2022-07" db="EMBL/GenBank/DDBJ databases">
        <title>Phylogenomic reconstructions and comparative analyses of Kickxellomycotina fungi.</title>
        <authorList>
            <person name="Reynolds N.K."/>
            <person name="Stajich J.E."/>
            <person name="Barry K."/>
            <person name="Grigoriev I.V."/>
            <person name="Crous P."/>
            <person name="Smith M.E."/>
        </authorList>
    </citation>
    <scope>NUCLEOTIDE SEQUENCE</scope>
    <source>
        <strain evidence="2">BCRC 34297</strain>
    </source>
</reference>
<dbReference type="AlphaFoldDB" id="A0A9W8H2P9"/>
<feature type="compositionally biased region" description="Basic and acidic residues" evidence="1">
    <location>
        <begin position="11"/>
        <end position="39"/>
    </location>
</feature>
<proteinExistence type="predicted"/>
<keyword evidence="3" id="KW-1185">Reference proteome</keyword>
<feature type="region of interest" description="Disordered" evidence="1">
    <location>
        <begin position="609"/>
        <end position="636"/>
    </location>
</feature>
<evidence type="ECO:0000313" key="3">
    <source>
        <dbReference type="Proteomes" id="UP001140011"/>
    </source>
</evidence>
<feature type="compositionally biased region" description="Polar residues" evidence="1">
    <location>
        <begin position="108"/>
        <end position="126"/>
    </location>
</feature>
<feature type="compositionally biased region" description="Polar residues" evidence="1">
    <location>
        <begin position="621"/>
        <end position="632"/>
    </location>
</feature>
<evidence type="ECO:0000313" key="2">
    <source>
        <dbReference type="EMBL" id="KAJ2754674.1"/>
    </source>
</evidence>
<feature type="compositionally biased region" description="Polar residues" evidence="1">
    <location>
        <begin position="430"/>
        <end position="443"/>
    </location>
</feature>
<dbReference type="EMBL" id="JANBUH010000102">
    <property type="protein sequence ID" value="KAJ2754674.1"/>
    <property type="molecule type" value="Genomic_DNA"/>
</dbReference>
<feature type="region of interest" description="Disordered" evidence="1">
    <location>
        <begin position="803"/>
        <end position="840"/>
    </location>
</feature>
<feature type="region of interest" description="Disordered" evidence="1">
    <location>
        <begin position="73"/>
        <end position="128"/>
    </location>
</feature>
<feature type="region of interest" description="Disordered" evidence="1">
    <location>
        <begin position="430"/>
        <end position="451"/>
    </location>
</feature>
<dbReference type="Proteomes" id="UP001140011">
    <property type="component" value="Unassembled WGS sequence"/>
</dbReference>
<feature type="compositionally biased region" description="Low complexity" evidence="1">
    <location>
        <begin position="816"/>
        <end position="840"/>
    </location>
</feature>
<feature type="compositionally biased region" description="Gly residues" evidence="1">
    <location>
        <begin position="360"/>
        <end position="402"/>
    </location>
</feature>
<dbReference type="OrthoDB" id="7690434at2759"/>
<dbReference type="InterPro" id="IPR038196">
    <property type="entry name" value="Med25_PTOV_sf"/>
</dbReference>
<gene>
    <name evidence="2" type="ORF">GGI19_002234</name>
</gene>
<feature type="region of interest" description="Disordered" evidence="1">
    <location>
        <begin position="328"/>
        <end position="402"/>
    </location>
</feature>
<name>A0A9W8H2P9_9FUNG</name>
<protein>
    <submittedName>
        <fullName evidence="2">Uncharacterized protein</fullName>
    </submittedName>
</protein>
<organism evidence="2 3">
    <name type="scientific">Coemansia pectinata</name>
    <dbReference type="NCBI Taxonomy" id="1052879"/>
    <lineage>
        <taxon>Eukaryota</taxon>
        <taxon>Fungi</taxon>
        <taxon>Fungi incertae sedis</taxon>
        <taxon>Zoopagomycota</taxon>
        <taxon>Kickxellomycotina</taxon>
        <taxon>Kickxellomycetes</taxon>
        <taxon>Kickxellales</taxon>
        <taxon>Kickxellaceae</taxon>
        <taxon>Coemansia</taxon>
    </lineage>
</organism>
<feature type="compositionally biased region" description="Basic and acidic residues" evidence="1">
    <location>
        <begin position="93"/>
        <end position="107"/>
    </location>
</feature>
<comment type="caution">
    <text evidence="2">The sequence shown here is derived from an EMBL/GenBank/DDBJ whole genome shotgun (WGS) entry which is preliminary data.</text>
</comment>
<accession>A0A9W8H2P9</accession>
<dbReference type="Gene3D" id="2.40.290.30">
    <property type="entry name" value="Mediator complex subunit 25, ACID domain"/>
    <property type="match status" value="1"/>
</dbReference>
<feature type="region of interest" description="Disordered" evidence="1">
    <location>
        <begin position="1"/>
        <end position="47"/>
    </location>
</feature>
<sequence length="840" mass="90467">MNQSAYTPKPIESRDIYHRPGQDSLSAEKEKGRLGEKDSSGGSKSKAHFFTNLTSVNIATAFARARITADTINNRPPHLKGAPMSPSQLPRMNLRDIPDAHDPRAHFESSQASRPYGTNYNSNMNNDGVRPIRDITNRGQTNPYSSHNYGHTAQSGYQGMDIDSGPGYEHRDTGSAMPDGFLRERDWKNLQSGVPSWLKKAQDKRPNDLMQVSPPRGIMDTPSNALGRSAMGGAASAPSFDPLMDNLMKTSHPPRDTAAAVAAARRFADEALADNDYLAGTTASRGNYRNINNNESTLRRGISTNANENDPYSRVEPARANVNGGVTTSNFPAANSGMPPRTGNTLSRNPSARSAATATGRGGSVIGRGGSTVGRGGSTVGRGGATAARGGRGGGAAARGGGAAEFIKRMRQQQQQQQHLANQNAQLASPNGMQAANSGQQGHPTPVQAAAQGPNTLWRGTLVWESMPSNNIKHESFCQIAAFALQGINYTAQELNLGEWPEQLRVKLMVEANVGFVESCVRSGIQMVRIGPSPNADQDTLKYFEDFSSKMREKSYYALANAGTTKPMFPFAGIILTYFRNHLVGLPFFHRQITEAVMHLLQQHTLPGNAVHHQQPGGNGNASAQQMTSQPVVSGMSAPGTINATTAAAIIARNASLASAAQQTAAQQIMSPQQSLAVRPNLSSPGVASPIPNHLQGFANLLQSRLSHEQMEAIWNLPTAQRDATITLLLNQAINARQIPSQLQAQLAMQQQQQQQQMAQLQQASHNQQLAQLLANQQLMQQQHMMGNMSGLNPAMFSAAGQQGGMTAFSSQPPNSQQLMPSQLIQQQQQQIQQQQHRPS</sequence>